<comment type="caution">
    <text evidence="7">The sequence shown here is derived from an EMBL/GenBank/DDBJ whole genome shotgun (WGS) entry which is preliminary data.</text>
</comment>
<dbReference type="InterPro" id="IPR051446">
    <property type="entry name" value="HTH_trans_reg/aminotransferase"/>
</dbReference>
<proteinExistence type="inferred from homology"/>
<dbReference type="InterPro" id="IPR004839">
    <property type="entry name" value="Aminotransferase_I/II_large"/>
</dbReference>
<dbReference type="EMBL" id="BNJJ01000025">
    <property type="protein sequence ID" value="GHO88524.1"/>
    <property type="molecule type" value="Genomic_DNA"/>
</dbReference>
<dbReference type="InterPro" id="IPR015421">
    <property type="entry name" value="PyrdxlP-dep_Trfase_major"/>
</dbReference>
<evidence type="ECO:0000313" key="7">
    <source>
        <dbReference type="EMBL" id="GHO88524.1"/>
    </source>
</evidence>
<dbReference type="Gene3D" id="1.10.10.10">
    <property type="entry name" value="Winged helix-like DNA-binding domain superfamily/Winged helix DNA-binding domain"/>
    <property type="match status" value="1"/>
</dbReference>
<dbReference type="PROSITE" id="PS50949">
    <property type="entry name" value="HTH_GNTR"/>
    <property type="match status" value="1"/>
</dbReference>
<evidence type="ECO:0000256" key="5">
    <source>
        <dbReference type="ARBA" id="ARBA00023163"/>
    </source>
</evidence>
<dbReference type="InterPro" id="IPR015424">
    <property type="entry name" value="PyrdxlP-dep_Trfase"/>
</dbReference>
<keyword evidence="8" id="KW-1185">Reference proteome</keyword>
<evidence type="ECO:0000256" key="4">
    <source>
        <dbReference type="ARBA" id="ARBA00023125"/>
    </source>
</evidence>
<dbReference type="PANTHER" id="PTHR46577">
    <property type="entry name" value="HTH-TYPE TRANSCRIPTIONAL REGULATORY PROTEIN GABR"/>
    <property type="match status" value="1"/>
</dbReference>
<gene>
    <name evidence="7" type="ORF">KSZ_65300</name>
</gene>
<comment type="similarity">
    <text evidence="1">In the C-terminal section; belongs to the class-I pyridoxal-phosphate-dependent aminotransferase family.</text>
</comment>
<dbReference type="Proteomes" id="UP000635565">
    <property type="component" value="Unassembled WGS sequence"/>
</dbReference>
<evidence type="ECO:0000256" key="2">
    <source>
        <dbReference type="ARBA" id="ARBA00022898"/>
    </source>
</evidence>
<reference evidence="7 8" key="1">
    <citation type="journal article" date="2021" name="Int. J. Syst. Evol. Microbiol.">
        <title>Reticulibacter mediterranei gen. nov., sp. nov., within the new family Reticulibacteraceae fam. nov., and Ktedonospora formicarum gen. nov., sp. nov., Ktedonobacter robiniae sp. nov., Dictyobacter formicarum sp. nov. and Dictyobacter arantiisoli sp. nov., belonging to the class Ktedonobacteria.</title>
        <authorList>
            <person name="Yabe S."/>
            <person name="Zheng Y."/>
            <person name="Wang C.M."/>
            <person name="Sakai Y."/>
            <person name="Abe K."/>
            <person name="Yokota A."/>
            <person name="Donadio S."/>
            <person name="Cavaletti L."/>
            <person name="Monciardini P."/>
        </authorList>
    </citation>
    <scope>NUCLEOTIDE SEQUENCE [LARGE SCALE GENOMIC DNA]</scope>
    <source>
        <strain evidence="7 8">SOSP1-9</strain>
    </source>
</reference>
<evidence type="ECO:0000259" key="6">
    <source>
        <dbReference type="PROSITE" id="PS50949"/>
    </source>
</evidence>
<organism evidence="7 8">
    <name type="scientific">Dictyobacter formicarum</name>
    <dbReference type="NCBI Taxonomy" id="2778368"/>
    <lineage>
        <taxon>Bacteria</taxon>
        <taxon>Bacillati</taxon>
        <taxon>Chloroflexota</taxon>
        <taxon>Ktedonobacteria</taxon>
        <taxon>Ktedonobacterales</taxon>
        <taxon>Dictyobacteraceae</taxon>
        <taxon>Dictyobacter</taxon>
    </lineage>
</organism>
<evidence type="ECO:0000313" key="8">
    <source>
        <dbReference type="Proteomes" id="UP000635565"/>
    </source>
</evidence>
<dbReference type="SMART" id="SM00345">
    <property type="entry name" value="HTH_GNTR"/>
    <property type="match status" value="1"/>
</dbReference>
<dbReference type="InterPro" id="IPR036388">
    <property type="entry name" value="WH-like_DNA-bd_sf"/>
</dbReference>
<dbReference type="SUPFAM" id="SSF46785">
    <property type="entry name" value="Winged helix' DNA-binding domain"/>
    <property type="match status" value="1"/>
</dbReference>
<evidence type="ECO:0000256" key="1">
    <source>
        <dbReference type="ARBA" id="ARBA00005384"/>
    </source>
</evidence>
<dbReference type="InterPro" id="IPR036390">
    <property type="entry name" value="WH_DNA-bd_sf"/>
</dbReference>
<keyword evidence="5" id="KW-0804">Transcription</keyword>
<evidence type="ECO:0000256" key="3">
    <source>
        <dbReference type="ARBA" id="ARBA00023015"/>
    </source>
</evidence>
<keyword evidence="4" id="KW-0238">DNA-binding</keyword>
<name>A0ABQ3VSA7_9CHLR</name>
<dbReference type="RefSeq" id="WP_201366110.1">
    <property type="nucleotide sequence ID" value="NZ_BNJJ01000025.1"/>
</dbReference>
<dbReference type="CDD" id="cd07377">
    <property type="entry name" value="WHTH_GntR"/>
    <property type="match status" value="1"/>
</dbReference>
<dbReference type="Pfam" id="PF00392">
    <property type="entry name" value="GntR"/>
    <property type="match status" value="1"/>
</dbReference>
<feature type="domain" description="HTH gntR-type" evidence="6">
    <location>
        <begin position="21"/>
        <end position="89"/>
    </location>
</feature>
<dbReference type="PANTHER" id="PTHR46577:SF1">
    <property type="entry name" value="HTH-TYPE TRANSCRIPTIONAL REGULATORY PROTEIN GABR"/>
    <property type="match status" value="1"/>
</dbReference>
<accession>A0ABQ3VSA7</accession>
<dbReference type="InterPro" id="IPR000524">
    <property type="entry name" value="Tscrpt_reg_HTH_GntR"/>
</dbReference>
<dbReference type="Pfam" id="PF00155">
    <property type="entry name" value="Aminotran_1_2"/>
    <property type="match status" value="1"/>
</dbReference>
<dbReference type="SUPFAM" id="SSF53383">
    <property type="entry name" value="PLP-dependent transferases"/>
    <property type="match status" value="1"/>
</dbReference>
<dbReference type="CDD" id="cd00609">
    <property type="entry name" value="AAT_like"/>
    <property type="match status" value="1"/>
</dbReference>
<sequence>MKKHLTWRMASLPDLEPAGSIPLHRQLYERLCTAIITGQLPSETPLPSTRALASELGVARKTVIHAYEDLSAEGYIVGTVGSATRVARLLPDEVFFSSKERLGIPSAPLSSAAPATISQRGSLTQARSLSYSSQLPPEREIRAFRVGLPALDLFPYELWGRLLARRGRHSLPSLFSYQEAAGYRPLREAIAHHLAVARGVRCTPEQVIVVAGAQAGMDLAFRILLDAGEPVWAENPGYFGVHGALVAAGARLVPVPVDRQGLDVSAGVKLAPQARLAVVAPSHQFPLGVTMSLTRRLALLNWAGQNGAWLLEDDYDSEYRYTGHPLEALQGLDRHERVIYLGSFSKVLFPGLRLGYLVVPSSLIEAFAAVRRLVDTHVPVLEQMVVADFMLEGHFQRHLRRMRECYAARRSALIAEVQRTLAGLLDLQVSEAGLHLAGWLPQGSDDQQAAEQAAAYGVEVVPLSRLCLVPISRPGLLLGFAAVNEESIRQGVLHLARALEALKKR</sequence>
<dbReference type="Gene3D" id="3.40.640.10">
    <property type="entry name" value="Type I PLP-dependent aspartate aminotransferase-like (Major domain)"/>
    <property type="match status" value="1"/>
</dbReference>
<protein>
    <submittedName>
        <fullName evidence="7">Transcriptional regulator</fullName>
    </submittedName>
</protein>
<keyword evidence="3" id="KW-0805">Transcription regulation</keyword>
<dbReference type="PRINTS" id="PR00035">
    <property type="entry name" value="HTHGNTR"/>
</dbReference>
<keyword evidence="2" id="KW-0663">Pyridoxal phosphate</keyword>